<dbReference type="STRING" id="235985.SAMN05414137_11823"/>
<organism evidence="2 3">
    <name type="scientific">Streptacidiphilus jiangxiensis</name>
    <dbReference type="NCBI Taxonomy" id="235985"/>
    <lineage>
        <taxon>Bacteria</taxon>
        <taxon>Bacillati</taxon>
        <taxon>Actinomycetota</taxon>
        <taxon>Actinomycetes</taxon>
        <taxon>Kitasatosporales</taxon>
        <taxon>Streptomycetaceae</taxon>
        <taxon>Streptacidiphilus</taxon>
    </lineage>
</organism>
<accession>A0A1H7VG41</accession>
<dbReference type="Pfam" id="PF13672">
    <property type="entry name" value="PP2C_2"/>
    <property type="match status" value="1"/>
</dbReference>
<dbReference type="SUPFAM" id="SSF81606">
    <property type="entry name" value="PP2C-like"/>
    <property type="match status" value="1"/>
</dbReference>
<feature type="domain" description="PPM-type phosphatase" evidence="1">
    <location>
        <begin position="12"/>
        <end position="237"/>
    </location>
</feature>
<evidence type="ECO:0000313" key="3">
    <source>
        <dbReference type="Proteomes" id="UP000183015"/>
    </source>
</evidence>
<dbReference type="eggNOG" id="COG0631">
    <property type="taxonomic scope" value="Bacteria"/>
</dbReference>
<gene>
    <name evidence="2" type="ORF">SAMN05414137_11823</name>
</gene>
<dbReference type="Gene3D" id="3.60.40.10">
    <property type="entry name" value="PPM-type phosphatase domain"/>
    <property type="match status" value="1"/>
</dbReference>
<dbReference type="InterPro" id="IPR001932">
    <property type="entry name" value="PPM-type_phosphatase-like_dom"/>
</dbReference>
<evidence type="ECO:0000259" key="1">
    <source>
        <dbReference type="Pfam" id="PF13672"/>
    </source>
</evidence>
<name>A0A1H7VG41_STRJI</name>
<dbReference type="AlphaFoldDB" id="A0A1H7VG41"/>
<dbReference type="EMBL" id="FOAZ01000018">
    <property type="protein sequence ID" value="SEM08261.1"/>
    <property type="molecule type" value="Genomic_DNA"/>
</dbReference>
<keyword evidence="3" id="KW-1185">Reference proteome</keyword>
<reference evidence="3" key="1">
    <citation type="submission" date="2016-10" db="EMBL/GenBank/DDBJ databases">
        <authorList>
            <person name="Varghese N."/>
        </authorList>
    </citation>
    <scope>NUCLEOTIDE SEQUENCE [LARGE SCALE GENOMIC DNA]</scope>
    <source>
        <strain evidence="3">DSM 45096 / BCRC 16803 / CGMCC 4.1857 / CIP 109030 / JCM 12277 / KCTC 19219 / NBRC 100920 / 33214</strain>
    </source>
</reference>
<proteinExistence type="predicted"/>
<sequence length="271" mass="28523">MHQWQAVTAVARGAAHAARGRAAQDAVRAARSADCTVVAVADGHGHAQHFRSEIGAVLAVDAACSQGLRRLPALLGADVERPQRAVRQAFVPLLIEHWRAAVMGHLAQLPYQETVEEPLIPYGSTLVMTAACPPWLLCLQIGDGDLLVVRPDGNSFAPVPPDAALDGRRTTSLCQADAAASVRLAVVDLRREDVALVLLATDGYGNAQSEDDWQPEVGADLAQLAAEHGTEWFAAQLPLWARACASGAGSGDDTSIALLLRSSEGAAPWTP</sequence>
<protein>
    <submittedName>
        <fullName evidence="2">Protein phosphatase 2C</fullName>
    </submittedName>
</protein>
<dbReference type="InterPro" id="IPR036457">
    <property type="entry name" value="PPM-type-like_dom_sf"/>
</dbReference>
<dbReference type="RefSeq" id="WP_042445967.1">
    <property type="nucleotide sequence ID" value="NZ_BBPN01000010.1"/>
</dbReference>
<evidence type="ECO:0000313" key="2">
    <source>
        <dbReference type="EMBL" id="SEM08261.1"/>
    </source>
</evidence>
<dbReference type="Proteomes" id="UP000183015">
    <property type="component" value="Unassembled WGS sequence"/>
</dbReference>